<dbReference type="InterPro" id="IPR043732">
    <property type="entry name" value="DUF5675"/>
</dbReference>
<accession>A0A410T7H8</accession>
<evidence type="ECO:0000313" key="2">
    <source>
        <dbReference type="EMBL" id="QAU04935.1"/>
    </source>
</evidence>
<evidence type="ECO:0000259" key="1">
    <source>
        <dbReference type="Pfam" id="PF18925"/>
    </source>
</evidence>
<feature type="domain" description="DUF5675" evidence="1">
    <location>
        <begin position="22"/>
        <end position="155"/>
    </location>
</feature>
<reference evidence="2 3" key="1">
    <citation type="submission" date="2019-01" db="EMBL/GenBank/DDBJ databases">
        <title>Complete genome sequence of Campylobacter bacteriophage CP20.</title>
        <authorList>
            <person name="Connerton I.F."/>
        </authorList>
    </citation>
    <scope>NUCLEOTIDE SEQUENCE [LARGE SCALE GENOMIC DNA]</scope>
</reference>
<organism evidence="2 3">
    <name type="scientific">Campylobacter phage CP20</name>
    <dbReference type="NCBI Taxonomy" id="2506428"/>
    <lineage>
        <taxon>Viruses</taxon>
        <taxon>Duplodnaviria</taxon>
        <taxon>Heunggongvirae</taxon>
        <taxon>Uroviricota</taxon>
        <taxon>Caudoviricetes</taxon>
        <taxon>Connertonviridae</taxon>
        <taxon>Firehammervirus</taxon>
        <taxon>Firehammervirus CPt10</taxon>
    </lineage>
</organism>
<protein>
    <recommendedName>
        <fullName evidence="1">DUF5675 domain-containing protein</fullName>
    </recommendedName>
</protein>
<evidence type="ECO:0000313" key="3">
    <source>
        <dbReference type="Proteomes" id="UP000290538"/>
    </source>
</evidence>
<dbReference type="Proteomes" id="UP000290538">
    <property type="component" value="Segment"/>
</dbReference>
<sequence length="170" mass="18969">MAKLILQRVQECANVRKPSKEKIEGSTLSDLILYDDNDQILWKGAACENAGPSTEESGTDKRITAGSYKLEWCASSKNVGLAKKYPQWYNKDRSTIAIWVKRPNDTNFNNRLIRIHIGNYPQDTEGCILPGKTRGAGIVSSSADACNELYTKIKEIGIKTVDFIIKEIEA</sequence>
<proteinExistence type="predicted"/>
<dbReference type="EMBL" id="MK408758">
    <property type="protein sequence ID" value="QAU04935.1"/>
    <property type="molecule type" value="Genomic_DNA"/>
</dbReference>
<name>A0A410T7H8_9CAUD</name>
<dbReference type="Pfam" id="PF18925">
    <property type="entry name" value="DUF5675"/>
    <property type="match status" value="1"/>
</dbReference>